<keyword evidence="2" id="KW-1185">Reference proteome</keyword>
<dbReference type="GO" id="GO:0007035">
    <property type="term" value="P:vacuolar acidification"/>
    <property type="evidence" value="ECO:0007669"/>
    <property type="project" value="TreeGrafter"/>
</dbReference>
<name>A0A6L5B7P2_APIGR</name>
<dbReference type="Proteomes" id="UP000593563">
    <property type="component" value="Unassembled WGS sequence"/>
</dbReference>
<dbReference type="PANTHER" id="PTHR13950">
    <property type="entry name" value="RABCONNECTIN-RELATED"/>
    <property type="match status" value="1"/>
</dbReference>
<accession>A0A6L5B7P2</accession>
<protein>
    <submittedName>
        <fullName evidence="1">Uncharacterized protein</fullName>
    </submittedName>
</protein>
<dbReference type="EMBL" id="WRXP01004783">
    <property type="protein sequence ID" value="KAF1001385.1"/>
    <property type="molecule type" value="Genomic_DNA"/>
</dbReference>
<dbReference type="AlphaFoldDB" id="A0A6L5B7P2"/>
<organism evidence="1 2">
    <name type="scientific">Apium graveolens</name>
    <name type="common">Celery</name>
    <dbReference type="NCBI Taxonomy" id="4045"/>
    <lineage>
        <taxon>Eukaryota</taxon>
        <taxon>Viridiplantae</taxon>
        <taxon>Streptophyta</taxon>
        <taxon>Embryophyta</taxon>
        <taxon>Tracheophyta</taxon>
        <taxon>Spermatophyta</taxon>
        <taxon>Magnoliopsida</taxon>
        <taxon>eudicotyledons</taxon>
        <taxon>Gunneridae</taxon>
        <taxon>Pentapetalae</taxon>
        <taxon>asterids</taxon>
        <taxon>campanulids</taxon>
        <taxon>Apiales</taxon>
        <taxon>Apiaceae</taxon>
        <taxon>Apioideae</taxon>
        <taxon>apioid superclade</taxon>
        <taxon>Apieae</taxon>
        <taxon>Apium</taxon>
    </lineage>
</organism>
<sequence length="219" mass="23899">MKQQQQDLLGDEKLPLKLIKSDAIPPCPSGSESCIDWLPDFSGYSWLAYASSSLLVISHLPIATCSIPAPGGPIFRQVFELGGGVVSAVSWSPVIPSPGVLAASFLGFFYSPFRIYRSTPLGGLLLVMASFLSESKSYCGEETIILLPGKFPGSLRPTGLRILFLLRGPFKTIINLMELASVNGVIGFGPHRMVTLWAIHCLDDVTPMRYPRVTLWKRT</sequence>
<dbReference type="GO" id="GO:0043291">
    <property type="term" value="C:RAVE complex"/>
    <property type="evidence" value="ECO:0007669"/>
    <property type="project" value="TreeGrafter"/>
</dbReference>
<proteinExistence type="predicted"/>
<dbReference type="InterPro" id="IPR052208">
    <property type="entry name" value="DmX-like/RAVE_component"/>
</dbReference>
<evidence type="ECO:0000313" key="2">
    <source>
        <dbReference type="Proteomes" id="UP000593563"/>
    </source>
</evidence>
<evidence type="ECO:0000313" key="1">
    <source>
        <dbReference type="EMBL" id="KAF1001385.1"/>
    </source>
</evidence>
<gene>
    <name evidence="1" type="ORF">AG4045_002535</name>
</gene>
<reference evidence="1" key="1">
    <citation type="submission" date="2020-01" db="EMBL/GenBank/DDBJ databases">
        <title>The Celery Genome Sequence Reveals Sequential Paleo-tetraploidization, Resistance Gene Elimination, Karyotype Evolution, and Functional Innovation in Apiales.</title>
        <authorList>
            <person name="Song X."/>
        </authorList>
    </citation>
    <scope>NUCLEOTIDE SEQUENCE</scope>
    <source>
        <tissue evidence="1">Leaf</tissue>
    </source>
</reference>
<comment type="caution">
    <text evidence="1">The sequence shown here is derived from an EMBL/GenBank/DDBJ whole genome shotgun (WGS) entry which is preliminary data.</text>
</comment>
<dbReference type="PANTHER" id="PTHR13950:SF9">
    <property type="entry name" value="RABCONNECTIN-3A"/>
    <property type="match status" value="1"/>
</dbReference>